<dbReference type="InterPro" id="IPR000863">
    <property type="entry name" value="Sulfotransferase_dom"/>
</dbReference>
<dbReference type="PANTHER" id="PTHR10605">
    <property type="entry name" value="HEPARAN SULFATE SULFOTRANSFERASE"/>
    <property type="match status" value="1"/>
</dbReference>
<gene>
    <name evidence="4" type="ORF">I5907_04495</name>
</gene>
<reference evidence="4" key="1">
    <citation type="submission" date="2020-11" db="EMBL/GenBank/DDBJ databases">
        <title>Bacterial whole genome sequence for Panacibacter sp. DH6.</title>
        <authorList>
            <person name="Le V."/>
            <person name="Ko S."/>
            <person name="Ahn C.-Y."/>
            <person name="Oh H.-M."/>
        </authorList>
    </citation>
    <scope>NUCLEOTIDE SEQUENCE</scope>
    <source>
        <strain evidence="4">DH6</strain>
    </source>
</reference>
<sequence length="296" mass="34181">MSNKLDFLVIGAQKCATTWLYECLKEHPQICLPADKKEVEYLGGKIYLERGADWYFSLVNEAQQGQLRGDVSVEYMWDPKSPAVVKEFLPNVKMIASLRNPAERAISAYYWYLRKGLLPANHSIKQTFEQLRTSYLEGQLSEPGIDIILRGFYDVQLSRYLQIFSPSQLLVFLYEDIKEHPIEVLRQIFRFIGISEEFIPDSLNERPKQNSQSKLIMRFERMAPKSKIIAAISNKLNQFLSGLGKEKIRSKEELDAIEILIPLFETSVNGTFELIKSLPAENQPLQKNILSVWNKK</sequence>
<accession>A0A931GXE2</accession>
<dbReference type="RefSeq" id="WP_196989530.1">
    <property type="nucleotide sequence ID" value="NZ_JADWYR010000001.1"/>
</dbReference>
<dbReference type="SUPFAM" id="SSF52540">
    <property type="entry name" value="P-loop containing nucleoside triphosphate hydrolases"/>
    <property type="match status" value="1"/>
</dbReference>
<evidence type="ECO:0000313" key="5">
    <source>
        <dbReference type="Proteomes" id="UP000628448"/>
    </source>
</evidence>
<dbReference type="InterPro" id="IPR037359">
    <property type="entry name" value="NST/OST"/>
</dbReference>
<name>A0A931GXE2_9BACT</name>
<dbReference type="AlphaFoldDB" id="A0A931GXE2"/>
<evidence type="ECO:0000313" key="4">
    <source>
        <dbReference type="EMBL" id="MBG9375479.1"/>
    </source>
</evidence>
<dbReference type="Pfam" id="PF00685">
    <property type="entry name" value="Sulfotransfer_1"/>
    <property type="match status" value="1"/>
</dbReference>
<keyword evidence="1" id="KW-0808">Transferase</keyword>
<evidence type="ECO:0000259" key="3">
    <source>
        <dbReference type="Pfam" id="PF00685"/>
    </source>
</evidence>
<dbReference type="EMBL" id="JADWYR010000001">
    <property type="protein sequence ID" value="MBG9375479.1"/>
    <property type="molecule type" value="Genomic_DNA"/>
</dbReference>
<feature type="domain" description="Sulfotransferase" evidence="3">
    <location>
        <begin position="6"/>
        <end position="212"/>
    </location>
</feature>
<protein>
    <submittedName>
        <fullName evidence="4">Sulfotransferase domain-containing protein</fullName>
    </submittedName>
</protein>
<dbReference type="Proteomes" id="UP000628448">
    <property type="component" value="Unassembled WGS sequence"/>
</dbReference>
<dbReference type="PANTHER" id="PTHR10605:SF56">
    <property type="entry name" value="BIFUNCTIONAL HEPARAN SULFATE N-DEACETYLASE_N-SULFOTRANSFERASE"/>
    <property type="match status" value="1"/>
</dbReference>
<evidence type="ECO:0000256" key="2">
    <source>
        <dbReference type="ARBA" id="ARBA00023180"/>
    </source>
</evidence>
<keyword evidence="5" id="KW-1185">Reference proteome</keyword>
<organism evidence="4 5">
    <name type="scientific">Panacibacter microcysteis</name>
    <dbReference type="NCBI Taxonomy" id="2793269"/>
    <lineage>
        <taxon>Bacteria</taxon>
        <taxon>Pseudomonadati</taxon>
        <taxon>Bacteroidota</taxon>
        <taxon>Chitinophagia</taxon>
        <taxon>Chitinophagales</taxon>
        <taxon>Chitinophagaceae</taxon>
        <taxon>Panacibacter</taxon>
    </lineage>
</organism>
<comment type="caution">
    <text evidence="4">The sequence shown here is derived from an EMBL/GenBank/DDBJ whole genome shotgun (WGS) entry which is preliminary data.</text>
</comment>
<proteinExistence type="predicted"/>
<evidence type="ECO:0000256" key="1">
    <source>
        <dbReference type="ARBA" id="ARBA00022679"/>
    </source>
</evidence>
<dbReference type="Gene3D" id="3.40.50.300">
    <property type="entry name" value="P-loop containing nucleotide triphosphate hydrolases"/>
    <property type="match status" value="1"/>
</dbReference>
<dbReference type="GO" id="GO:0008146">
    <property type="term" value="F:sulfotransferase activity"/>
    <property type="evidence" value="ECO:0007669"/>
    <property type="project" value="InterPro"/>
</dbReference>
<keyword evidence="2" id="KW-0325">Glycoprotein</keyword>
<dbReference type="InterPro" id="IPR027417">
    <property type="entry name" value="P-loop_NTPase"/>
</dbReference>